<accession>A0AAD7ZT49</accession>
<dbReference type="EMBL" id="JASPKZ010007276">
    <property type="protein sequence ID" value="KAJ9585398.1"/>
    <property type="molecule type" value="Genomic_DNA"/>
</dbReference>
<name>A0AAD7ZT49_DIPPU</name>
<keyword evidence="2" id="KW-1185">Reference proteome</keyword>
<organism evidence="1 2">
    <name type="scientific">Diploptera punctata</name>
    <name type="common">Pacific beetle cockroach</name>
    <dbReference type="NCBI Taxonomy" id="6984"/>
    <lineage>
        <taxon>Eukaryota</taxon>
        <taxon>Metazoa</taxon>
        <taxon>Ecdysozoa</taxon>
        <taxon>Arthropoda</taxon>
        <taxon>Hexapoda</taxon>
        <taxon>Insecta</taxon>
        <taxon>Pterygota</taxon>
        <taxon>Neoptera</taxon>
        <taxon>Polyneoptera</taxon>
        <taxon>Dictyoptera</taxon>
        <taxon>Blattodea</taxon>
        <taxon>Blaberoidea</taxon>
        <taxon>Blaberidae</taxon>
        <taxon>Diplopterinae</taxon>
        <taxon>Diploptera</taxon>
    </lineage>
</organism>
<evidence type="ECO:0000313" key="2">
    <source>
        <dbReference type="Proteomes" id="UP001233999"/>
    </source>
</evidence>
<reference evidence="1" key="2">
    <citation type="submission" date="2023-05" db="EMBL/GenBank/DDBJ databases">
        <authorList>
            <person name="Fouks B."/>
        </authorList>
    </citation>
    <scope>NUCLEOTIDE SEQUENCE</scope>
    <source>
        <strain evidence="1">Stay&amp;Tobe</strain>
        <tissue evidence="1">Testes</tissue>
    </source>
</reference>
<protein>
    <submittedName>
        <fullName evidence="1">Uncharacterized protein</fullName>
    </submittedName>
</protein>
<feature type="non-terminal residue" evidence="1">
    <location>
        <position position="1"/>
    </location>
</feature>
<comment type="caution">
    <text evidence="1">The sequence shown here is derived from an EMBL/GenBank/DDBJ whole genome shotgun (WGS) entry which is preliminary data.</text>
</comment>
<reference evidence="1" key="1">
    <citation type="journal article" date="2023" name="IScience">
        <title>Live-bearing cockroach genome reveals convergent evolutionary mechanisms linked to viviparity in insects and beyond.</title>
        <authorList>
            <person name="Fouks B."/>
            <person name="Harrison M.C."/>
            <person name="Mikhailova A.A."/>
            <person name="Marchal E."/>
            <person name="English S."/>
            <person name="Carruthers M."/>
            <person name="Jennings E.C."/>
            <person name="Chiamaka E.L."/>
            <person name="Frigard R.A."/>
            <person name="Pippel M."/>
            <person name="Attardo G.M."/>
            <person name="Benoit J.B."/>
            <person name="Bornberg-Bauer E."/>
            <person name="Tobe S.S."/>
        </authorList>
    </citation>
    <scope>NUCLEOTIDE SEQUENCE</scope>
    <source>
        <strain evidence="1">Stay&amp;Tobe</strain>
    </source>
</reference>
<feature type="non-terminal residue" evidence="1">
    <location>
        <position position="53"/>
    </location>
</feature>
<gene>
    <name evidence="1" type="ORF">L9F63_002812</name>
</gene>
<sequence length="53" mass="6472">YVKYIDQRNKSVPLNLEKIKKIIRVKTAIRFVKYCLQPYEDTYHTGYEIYAEQ</sequence>
<proteinExistence type="predicted"/>
<dbReference type="AlphaFoldDB" id="A0AAD7ZT49"/>
<dbReference type="Proteomes" id="UP001233999">
    <property type="component" value="Unassembled WGS sequence"/>
</dbReference>
<evidence type="ECO:0000313" key="1">
    <source>
        <dbReference type="EMBL" id="KAJ9585398.1"/>
    </source>
</evidence>